<dbReference type="OrthoDB" id="9999611at2759"/>
<gene>
    <name evidence="1" type="ORF">F53441_7133</name>
</gene>
<comment type="caution">
    <text evidence="1">The sequence shown here is derived from an EMBL/GenBank/DDBJ whole genome shotgun (WGS) entry which is preliminary data.</text>
</comment>
<name>A0A8H4P666_9HYPO</name>
<dbReference type="AlphaFoldDB" id="A0A8H4P666"/>
<organism evidence="1 2">
    <name type="scientific">Fusarium austroafricanum</name>
    <dbReference type="NCBI Taxonomy" id="2364996"/>
    <lineage>
        <taxon>Eukaryota</taxon>
        <taxon>Fungi</taxon>
        <taxon>Dikarya</taxon>
        <taxon>Ascomycota</taxon>
        <taxon>Pezizomycotina</taxon>
        <taxon>Sordariomycetes</taxon>
        <taxon>Hypocreomycetidae</taxon>
        <taxon>Hypocreales</taxon>
        <taxon>Nectriaceae</taxon>
        <taxon>Fusarium</taxon>
        <taxon>Fusarium concolor species complex</taxon>
    </lineage>
</organism>
<evidence type="ECO:0008006" key="3">
    <source>
        <dbReference type="Google" id="ProtNLM"/>
    </source>
</evidence>
<sequence>MADNNQQPNQQPGLIGSHVQYVKGAAEATIGVITGSQPWKASGEQDKAAGLADMKKAGELRAQSDPDHQKGYGKAEELAGKLTGCGGMEREGHESAAHKKE</sequence>
<evidence type="ECO:0000313" key="1">
    <source>
        <dbReference type="EMBL" id="KAF4449567.1"/>
    </source>
</evidence>
<dbReference type="Proteomes" id="UP000605986">
    <property type="component" value="Unassembled WGS sequence"/>
</dbReference>
<reference evidence="1" key="1">
    <citation type="submission" date="2020-01" db="EMBL/GenBank/DDBJ databases">
        <title>Identification and distribution of gene clusters putatively required for synthesis of sphingolipid metabolism inhibitors in phylogenetically diverse species of the filamentous fungus Fusarium.</title>
        <authorList>
            <person name="Kim H.-S."/>
            <person name="Busman M."/>
            <person name="Brown D.W."/>
            <person name="Divon H."/>
            <person name="Uhlig S."/>
            <person name="Proctor R.H."/>
        </authorList>
    </citation>
    <scope>NUCLEOTIDE SEQUENCE</scope>
    <source>
        <strain evidence="1">NRRL 53441</strain>
    </source>
</reference>
<proteinExistence type="predicted"/>
<protein>
    <recommendedName>
        <fullName evidence="3">CsbD-like domain-containing protein</fullName>
    </recommendedName>
</protein>
<evidence type="ECO:0000313" key="2">
    <source>
        <dbReference type="Proteomes" id="UP000605986"/>
    </source>
</evidence>
<dbReference type="EMBL" id="JAADJG010000278">
    <property type="protein sequence ID" value="KAF4449567.1"/>
    <property type="molecule type" value="Genomic_DNA"/>
</dbReference>
<accession>A0A8H4P666</accession>
<keyword evidence="2" id="KW-1185">Reference proteome</keyword>